<feature type="region of interest" description="Disordered" evidence="5">
    <location>
        <begin position="577"/>
        <end position="615"/>
    </location>
</feature>
<feature type="region of interest" description="Disordered" evidence="5">
    <location>
        <begin position="180"/>
        <end position="207"/>
    </location>
</feature>
<proteinExistence type="predicted"/>
<feature type="region of interest" description="Disordered" evidence="5">
    <location>
        <begin position="339"/>
        <end position="431"/>
    </location>
</feature>
<dbReference type="InterPro" id="IPR000048">
    <property type="entry name" value="IQ_motif_EF-hand-BS"/>
</dbReference>
<evidence type="ECO:0000313" key="7">
    <source>
        <dbReference type="Proteomes" id="UP000092666"/>
    </source>
</evidence>
<dbReference type="InterPro" id="IPR044159">
    <property type="entry name" value="IQM"/>
</dbReference>
<organism evidence="6 7">
    <name type="scientific">Kwoniella heveanensis BCC8398</name>
    <dbReference type="NCBI Taxonomy" id="1296120"/>
    <lineage>
        <taxon>Eukaryota</taxon>
        <taxon>Fungi</taxon>
        <taxon>Dikarya</taxon>
        <taxon>Basidiomycota</taxon>
        <taxon>Agaricomycotina</taxon>
        <taxon>Tremellomycetes</taxon>
        <taxon>Tremellales</taxon>
        <taxon>Cryptococcaceae</taxon>
        <taxon>Kwoniella</taxon>
    </lineage>
</organism>
<evidence type="ECO:0000256" key="4">
    <source>
        <dbReference type="ARBA" id="ARBA00023242"/>
    </source>
</evidence>
<dbReference type="Proteomes" id="UP000092666">
    <property type="component" value="Unassembled WGS sequence"/>
</dbReference>
<feature type="region of interest" description="Disordered" evidence="5">
    <location>
        <begin position="645"/>
        <end position="672"/>
    </location>
</feature>
<evidence type="ECO:0000256" key="1">
    <source>
        <dbReference type="ARBA" id="ARBA00004123"/>
    </source>
</evidence>
<reference evidence="7" key="2">
    <citation type="submission" date="2013-12" db="EMBL/GenBank/DDBJ databases">
        <title>Evolution of pathogenesis and genome organization in the Tremellales.</title>
        <authorList>
            <person name="Cuomo C."/>
            <person name="Litvintseva A."/>
            <person name="Heitman J."/>
            <person name="Chen Y."/>
            <person name="Sun S."/>
            <person name="Springer D."/>
            <person name="Dromer F."/>
            <person name="Young S."/>
            <person name="Zeng Q."/>
            <person name="Chapman S."/>
            <person name="Gujja S."/>
            <person name="Saif S."/>
            <person name="Birren B."/>
        </authorList>
    </citation>
    <scope>NUCLEOTIDE SEQUENCE [LARGE SCALE GENOMIC DNA]</scope>
    <source>
        <strain evidence="7">BCC8398</strain>
    </source>
</reference>
<accession>A0A1B9GH88</accession>
<evidence type="ECO:0000256" key="3">
    <source>
        <dbReference type="ARBA" id="ARBA00022490"/>
    </source>
</evidence>
<feature type="compositionally biased region" description="Basic and acidic residues" evidence="5">
    <location>
        <begin position="98"/>
        <end position="117"/>
    </location>
</feature>
<dbReference type="PROSITE" id="PS50096">
    <property type="entry name" value="IQ"/>
    <property type="match status" value="1"/>
</dbReference>
<gene>
    <name evidence="6" type="ORF">I316_08031</name>
</gene>
<keyword evidence="7" id="KW-1185">Reference proteome</keyword>
<evidence type="ECO:0000256" key="2">
    <source>
        <dbReference type="ARBA" id="ARBA00004496"/>
    </source>
</evidence>
<keyword evidence="4" id="KW-0539">Nucleus</keyword>
<dbReference type="EMBL" id="KV700156">
    <property type="protein sequence ID" value="OCF30327.1"/>
    <property type="molecule type" value="Genomic_DNA"/>
</dbReference>
<dbReference type="PANTHER" id="PTHR31250:SF27">
    <property type="entry name" value="IQ DOMAIN-CONTAINING PROTEIN IQM5"/>
    <property type="match status" value="1"/>
</dbReference>
<dbReference type="GO" id="GO:0005634">
    <property type="term" value="C:nucleus"/>
    <property type="evidence" value="ECO:0007669"/>
    <property type="project" value="UniProtKB-SubCell"/>
</dbReference>
<comment type="subcellular location">
    <subcellularLocation>
        <location evidence="2">Cytoplasm</location>
    </subcellularLocation>
    <subcellularLocation>
        <location evidence="1">Nucleus</location>
    </subcellularLocation>
</comment>
<dbReference type="SMART" id="SM00015">
    <property type="entry name" value="IQ"/>
    <property type="match status" value="1"/>
</dbReference>
<evidence type="ECO:0000313" key="6">
    <source>
        <dbReference type="EMBL" id="OCF30327.1"/>
    </source>
</evidence>
<dbReference type="OrthoDB" id="7344096at2759"/>
<dbReference type="GO" id="GO:0005737">
    <property type="term" value="C:cytoplasm"/>
    <property type="evidence" value="ECO:0007669"/>
    <property type="project" value="UniProtKB-SubCell"/>
</dbReference>
<evidence type="ECO:0000256" key="5">
    <source>
        <dbReference type="SAM" id="MobiDB-lite"/>
    </source>
</evidence>
<dbReference type="AlphaFoldDB" id="A0A1B9GH88"/>
<feature type="compositionally biased region" description="Basic and acidic residues" evidence="5">
    <location>
        <begin position="421"/>
        <end position="431"/>
    </location>
</feature>
<feature type="compositionally biased region" description="Low complexity" evidence="5">
    <location>
        <begin position="399"/>
        <end position="414"/>
    </location>
</feature>
<sequence>MYNDEPIQSSSSTSTSVPSRPEQVPIAATEIEPTEPSPASQPEHTQRPDIDPVDVAVTPKHQTVGNKIKSAVSVTLGRPITHGGNIIKSRGGADDEGNAFKEEREYDESEKGRREDAARSIQRYYRGYKDRQRVKGMKLQRDARWDDLVKQTGEKTYAQQQLDNKNDVVSRWHRAAQAASRLQSGQGVYDPPTELTEEIPGDELPPKVRKSRRATFWGSLSMGVGKERDENATLPFQSKALEQQHWLEMIDGKHRYGSNMKFYFRKWKEAETQDNFFRWLDRGEGKDLDLEEMPRERLEKERITYLSAEQRLNYLVKVDKDGLLRWARNNELVDTAAGKWRDSGEGKGIIPDEGDDTNETSRDTRPVAPGDPYASTSKTPWQARRARPRTGEDADEYTGSDSDSGSSASYSASSDLDDNEDTHYVGLDKEEEEKGWLAKRTKKYTPGGMRKELLRKTVRRNTWIYVSDMNLNLFVGIKKSGTFQHSSFLAGGKVTSAGIIVVNQGLIKSLNPLSGHYRSSIEHYRAFIGQLENRGVDLSHVKIAKSVLSLWGLSRYAQVTKKEQNLMTHLRRALHLSHEATEEEKSAKLQKNAEREEREHQERMRAVKEAEREGGFGDERTLAENNAVGENDHDEQIDIKHCRKEREQVGEGGAATSVRCVGTGKMNEEDEEEVRAIRRRVLYGRENKR</sequence>
<dbReference type="STRING" id="1296120.A0A1B9GH88"/>
<name>A0A1B9GH88_9TREE</name>
<dbReference type="CDD" id="cd23767">
    <property type="entry name" value="IQCD"/>
    <property type="match status" value="1"/>
</dbReference>
<keyword evidence="3" id="KW-0963">Cytoplasm</keyword>
<dbReference type="PANTHER" id="PTHR31250">
    <property type="entry name" value="IQ DOMAIN-CONTAINING PROTEIN IQM3"/>
    <property type="match status" value="1"/>
</dbReference>
<reference evidence="6 7" key="1">
    <citation type="submission" date="2013-07" db="EMBL/GenBank/DDBJ databases">
        <title>The Genome Sequence of Cryptococcus heveanensis BCC8398.</title>
        <authorList>
            <consortium name="The Broad Institute Genome Sequencing Platform"/>
            <person name="Cuomo C."/>
            <person name="Litvintseva A."/>
            <person name="Chen Y."/>
            <person name="Heitman J."/>
            <person name="Sun S."/>
            <person name="Springer D."/>
            <person name="Dromer F."/>
            <person name="Young S.K."/>
            <person name="Zeng Q."/>
            <person name="Gargeya S."/>
            <person name="Fitzgerald M."/>
            <person name="Abouelleil A."/>
            <person name="Alvarado L."/>
            <person name="Berlin A.M."/>
            <person name="Chapman S.B."/>
            <person name="Dewar J."/>
            <person name="Goldberg J."/>
            <person name="Griggs A."/>
            <person name="Gujja S."/>
            <person name="Hansen M."/>
            <person name="Howarth C."/>
            <person name="Imamovic A."/>
            <person name="Larimer J."/>
            <person name="McCowan C."/>
            <person name="Murphy C."/>
            <person name="Pearson M."/>
            <person name="Priest M."/>
            <person name="Roberts A."/>
            <person name="Saif S."/>
            <person name="Shea T."/>
            <person name="Sykes S."/>
            <person name="Wortman J."/>
            <person name="Nusbaum C."/>
            <person name="Birren B."/>
        </authorList>
    </citation>
    <scope>NUCLEOTIDE SEQUENCE [LARGE SCALE GENOMIC DNA]</scope>
    <source>
        <strain evidence="6 7">BCC8398</strain>
    </source>
</reference>
<feature type="region of interest" description="Disordered" evidence="5">
    <location>
        <begin position="1"/>
        <end position="117"/>
    </location>
</feature>
<protein>
    <submittedName>
        <fullName evidence="6">IQ domain-containing calmodulin-binding protein</fullName>
    </submittedName>
</protein>